<dbReference type="SUPFAM" id="SSF52058">
    <property type="entry name" value="L domain-like"/>
    <property type="match status" value="1"/>
</dbReference>
<dbReference type="Gene3D" id="3.80.10.10">
    <property type="entry name" value="Ribonuclease Inhibitor"/>
    <property type="match status" value="1"/>
</dbReference>
<dbReference type="EMBL" id="JARKIB010000027">
    <property type="protein sequence ID" value="KAJ7764825.1"/>
    <property type="molecule type" value="Genomic_DNA"/>
</dbReference>
<dbReference type="Proteomes" id="UP001215598">
    <property type="component" value="Unassembled WGS sequence"/>
</dbReference>
<protein>
    <submittedName>
        <fullName evidence="1">Uncharacterized protein</fullName>
    </submittedName>
</protein>
<proteinExistence type="predicted"/>
<name>A0AAD7JHB0_9AGAR</name>
<comment type="caution">
    <text evidence="1">The sequence shown here is derived from an EMBL/GenBank/DDBJ whole genome shotgun (WGS) entry which is preliminary data.</text>
</comment>
<organism evidence="1 2">
    <name type="scientific">Mycena metata</name>
    <dbReference type="NCBI Taxonomy" id="1033252"/>
    <lineage>
        <taxon>Eukaryota</taxon>
        <taxon>Fungi</taxon>
        <taxon>Dikarya</taxon>
        <taxon>Basidiomycota</taxon>
        <taxon>Agaricomycotina</taxon>
        <taxon>Agaricomycetes</taxon>
        <taxon>Agaricomycetidae</taxon>
        <taxon>Agaricales</taxon>
        <taxon>Marasmiineae</taxon>
        <taxon>Mycenaceae</taxon>
        <taxon>Mycena</taxon>
    </lineage>
</organism>
<gene>
    <name evidence="1" type="ORF">B0H16DRAFT_1525853</name>
</gene>
<accession>A0AAD7JHB0</accession>
<sequence length="481" mass="54375">MFDAAIPELVCEIAFHLPDARDLSSLSQCNHFVNEAVAPLLFKDIQVSEKSLPALAKRLLDYPEFAVQCKSLVVRSRQLGTDRQIVQLHPLGNNPDSTPSPRILASSMSFIVGQISQHRRLEKFSWHSYGTPGDGMGLMFDAEFWRSLAGVGDHLQEFSMRSLYGNSLAMLPSNIGFQNLRILRLTLGDHTTCSHFQELLNGLHLLEHLDFDARPWGERTLGGITFASSHPRLNSLSMELSDLQLPQDLDFLHRHPTIRALHLEVNQSFHCDDTSLPNLKALSLHEGTIRKLPALVSLSAHRTITHLRLIDMPSSLASLNFVQGMAVSLTCLELELGIIGNGILDRFPYWLPEMSELFKLLPNLREFGMMGRPFESDKVESFSSKHLLDFLAILDELSHLEAIRFYDICKYGAELPGSLLQNLGKVPSSLRYIKWEVHPDPKTYYIERRDEVTIGTAMPRPPVEKNMLDWTSDSVLNHMYT</sequence>
<keyword evidence="2" id="KW-1185">Reference proteome</keyword>
<dbReference type="InterPro" id="IPR032675">
    <property type="entry name" value="LRR_dom_sf"/>
</dbReference>
<reference evidence="1" key="1">
    <citation type="submission" date="2023-03" db="EMBL/GenBank/DDBJ databases">
        <title>Massive genome expansion in bonnet fungi (Mycena s.s.) driven by repeated elements and novel gene families across ecological guilds.</title>
        <authorList>
            <consortium name="Lawrence Berkeley National Laboratory"/>
            <person name="Harder C.B."/>
            <person name="Miyauchi S."/>
            <person name="Viragh M."/>
            <person name="Kuo A."/>
            <person name="Thoen E."/>
            <person name="Andreopoulos B."/>
            <person name="Lu D."/>
            <person name="Skrede I."/>
            <person name="Drula E."/>
            <person name="Henrissat B."/>
            <person name="Morin E."/>
            <person name="Kohler A."/>
            <person name="Barry K."/>
            <person name="LaButti K."/>
            <person name="Morin E."/>
            <person name="Salamov A."/>
            <person name="Lipzen A."/>
            <person name="Mereny Z."/>
            <person name="Hegedus B."/>
            <person name="Baldrian P."/>
            <person name="Stursova M."/>
            <person name="Weitz H."/>
            <person name="Taylor A."/>
            <person name="Grigoriev I.V."/>
            <person name="Nagy L.G."/>
            <person name="Martin F."/>
            <person name="Kauserud H."/>
        </authorList>
    </citation>
    <scope>NUCLEOTIDE SEQUENCE</scope>
    <source>
        <strain evidence="1">CBHHK182m</strain>
    </source>
</reference>
<evidence type="ECO:0000313" key="2">
    <source>
        <dbReference type="Proteomes" id="UP001215598"/>
    </source>
</evidence>
<dbReference type="AlphaFoldDB" id="A0AAD7JHB0"/>
<evidence type="ECO:0000313" key="1">
    <source>
        <dbReference type="EMBL" id="KAJ7764825.1"/>
    </source>
</evidence>